<dbReference type="InterPro" id="IPR003661">
    <property type="entry name" value="HisK_dim/P_dom"/>
</dbReference>
<dbReference type="EC" id="2.7.13.3" evidence="2"/>
<evidence type="ECO:0000259" key="6">
    <source>
        <dbReference type="PROSITE" id="PS50109"/>
    </source>
</evidence>
<dbReference type="InterPro" id="IPR036890">
    <property type="entry name" value="HATPase_C_sf"/>
</dbReference>
<dbReference type="Gene3D" id="3.40.50.2300">
    <property type="match status" value="1"/>
</dbReference>
<dbReference type="Pfam" id="PF02518">
    <property type="entry name" value="HATPase_c"/>
    <property type="match status" value="1"/>
</dbReference>
<dbReference type="SMART" id="SM00388">
    <property type="entry name" value="HisKA"/>
    <property type="match status" value="1"/>
</dbReference>
<dbReference type="SMART" id="SM00387">
    <property type="entry name" value="HATPase_c"/>
    <property type="match status" value="1"/>
</dbReference>
<protein>
    <recommendedName>
        <fullName evidence="2">histidine kinase</fullName>
        <ecNumber evidence="2">2.7.13.3</ecNumber>
    </recommendedName>
</protein>
<evidence type="ECO:0000256" key="1">
    <source>
        <dbReference type="ARBA" id="ARBA00000085"/>
    </source>
</evidence>
<dbReference type="CDD" id="cd00156">
    <property type="entry name" value="REC"/>
    <property type="match status" value="1"/>
</dbReference>
<feature type="domain" description="Histidine kinase" evidence="6">
    <location>
        <begin position="376"/>
        <end position="611"/>
    </location>
</feature>
<dbReference type="GO" id="GO:0005524">
    <property type="term" value="F:ATP binding"/>
    <property type="evidence" value="ECO:0007669"/>
    <property type="project" value="UniProtKB-KW"/>
</dbReference>
<keyword evidence="3" id="KW-0597">Phosphoprotein</keyword>
<evidence type="ECO:0000259" key="7">
    <source>
        <dbReference type="PROSITE" id="PS50110"/>
    </source>
</evidence>
<keyword evidence="8" id="KW-0067">ATP-binding</keyword>
<gene>
    <name evidence="8" type="ORF">NQF89_07490</name>
</gene>
<dbReference type="RefSeq" id="WP_155573578.1">
    <property type="nucleotide sequence ID" value="NZ_JANIDX010000006.1"/>
</dbReference>
<keyword evidence="8" id="KW-0547">Nucleotide-binding</keyword>
<dbReference type="Gene3D" id="3.30.565.10">
    <property type="entry name" value="Histidine kinase-like ATPase, C-terminal domain"/>
    <property type="match status" value="1"/>
</dbReference>
<comment type="caution">
    <text evidence="4">Lacks conserved residue(s) required for the propagation of feature annotation.</text>
</comment>
<dbReference type="SUPFAM" id="SSF55874">
    <property type="entry name" value="ATPase domain of HSP90 chaperone/DNA topoisomerase II/histidine kinase"/>
    <property type="match status" value="1"/>
</dbReference>
<dbReference type="SUPFAM" id="SSF47384">
    <property type="entry name" value="Homodimeric domain of signal transducing histidine kinase"/>
    <property type="match status" value="1"/>
</dbReference>
<dbReference type="Gene3D" id="1.10.287.130">
    <property type="match status" value="1"/>
</dbReference>
<dbReference type="Pfam" id="PF00512">
    <property type="entry name" value="HisKA"/>
    <property type="match status" value="1"/>
</dbReference>
<feature type="coiled-coil region" evidence="5">
    <location>
        <begin position="333"/>
        <end position="367"/>
    </location>
</feature>
<sequence length="629" mass="70366">MQILPTMDEKEAHILLLDPAGSAHSRVYKLLCGEGMKVTCRQEAEAMLEIVETQQRERQVDMVICCTLQEGMSAGQFVYRVRAIPAMQDIPVLMLTDDVSPRVELDGFESGADAYLSSTAHSALLLLRVRTLLHLAEEKRHRHPHWQMRRARVVIVRPPDDELLQDFWNDPSFSEFSGASEGDVEADAPGLGELLWRDGHTVTTVARSSELLEGGWLTAPDGPDCIVLEDMRDSEADLAFCHLLEQRRQTLRTQGSVPFRMLGVIQAERFRGESCVAFLEAGLEDLVPSDMPPMVLALRIRAMVRRRRENEAFRQREMERQQSALALKAAQEQAALAEALAQANSELAQMNNELVQTQARLVQTAKMASLGELVAGIAHEINNPLAFTLGHADTIQRCLTRLEGHVQGDDYKTIERALLRLEAMKTGLGRIRDLVVRLRRFSRLEEGHWSKVDVAEVIETGLALVRHRLGKAIYVECQLQAPLTLICQETLFHQAVINLIANAADALHEIEREGRLEGEGLIRLETYLYDNIYEIIVSDNGPGIEESVRPWIFDPFFTTKAQGEGTGLGLSIVHGIVQAHGGSIDVRDTYKPSQNGGRRGACFVIQLPVEETAEGWAVRNPKEREYAKE</sequence>
<feature type="domain" description="Response regulatory" evidence="7">
    <location>
        <begin position="13"/>
        <end position="133"/>
    </location>
</feature>
<evidence type="ECO:0000256" key="2">
    <source>
        <dbReference type="ARBA" id="ARBA00012438"/>
    </source>
</evidence>
<keyword evidence="9" id="KW-1185">Reference proteome</keyword>
<comment type="caution">
    <text evidence="8">The sequence shown here is derived from an EMBL/GenBank/DDBJ whole genome shotgun (WGS) entry which is preliminary data.</text>
</comment>
<dbReference type="InterPro" id="IPR011006">
    <property type="entry name" value="CheY-like_superfamily"/>
</dbReference>
<reference evidence="8 9" key="1">
    <citation type="submission" date="2022-07" db="EMBL/GenBank/DDBJ databases">
        <title>Bombella genomes.</title>
        <authorList>
            <person name="Harer L."/>
            <person name="Styblova S."/>
            <person name="Ehrmann M."/>
        </authorList>
    </citation>
    <scope>NUCLEOTIDE SEQUENCE [LARGE SCALE GENOMIC DNA]</scope>
    <source>
        <strain evidence="8 9">TMW 2.2556</strain>
    </source>
</reference>
<evidence type="ECO:0000256" key="3">
    <source>
        <dbReference type="ARBA" id="ARBA00022553"/>
    </source>
</evidence>
<dbReference type="InterPro" id="IPR001789">
    <property type="entry name" value="Sig_transdc_resp-reg_receiver"/>
</dbReference>
<evidence type="ECO:0000313" key="9">
    <source>
        <dbReference type="Proteomes" id="UP001165575"/>
    </source>
</evidence>
<organism evidence="8 9">
    <name type="scientific">Bombella pollinis</name>
    <dbReference type="NCBI Taxonomy" id="2967337"/>
    <lineage>
        <taxon>Bacteria</taxon>
        <taxon>Pseudomonadati</taxon>
        <taxon>Pseudomonadota</taxon>
        <taxon>Alphaproteobacteria</taxon>
        <taxon>Acetobacterales</taxon>
        <taxon>Acetobacteraceae</taxon>
        <taxon>Bombella</taxon>
    </lineage>
</organism>
<dbReference type="InterPro" id="IPR005467">
    <property type="entry name" value="His_kinase_dom"/>
</dbReference>
<dbReference type="PROSITE" id="PS50110">
    <property type="entry name" value="RESPONSE_REGULATORY"/>
    <property type="match status" value="1"/>
</dbReference>
<dbReference type="InterPro" id="IPR036097">
    <property type="entry name" value="HisK_dim/P_sf"/>
</dbReference>
<dbReference type="PRINTS" id="PR00344">
    <property type="entry name" value="BCTRLSENSOR"/>
</dbReference>
<dbReference type="PROSITE" id="PS50109">
    <property type="entry name" value="HIS_KIN"/>
    <property type="match status" value="1"/>
</dbReference>
<proteinExistence type="predicted"/>
<evidence type="ECO:0000313" key="8">
    <source>
        <dbReference type="EMBL" id="MCX5620265.1"/>
    </source>
</evidence>
<accession>A0ABT3WQ52</accession>
<evidence type="ECO:0000256" key="5">
    <source>
        <dbReference type="SAM" id="Coils"/>
    </source>
</evidence>
<dbReference type="PANTHER" id="PTHR43065:SF42">
    <property type="entry name" value="TWO-COMPONENT SENSOR PPRA"/>
    <property type="match status" value="1"/>
</dbReference>
<name>A0ABT3WQ52_9PROT</name>
<dbReference type="PANTHER" id="PTHR43065">
    <property type="entry name" value="SENSOR HISTIDINE KINASE"/>
    <property type="match status" value="1"/>
</dbReference>
<comment type="catalytic activity">
    <reaction evidence="1">
        <text>ATP + protein L-histidine = ADP + protein N-phospho-L-histidine.</text>
        <dbReference type="EC" id="2.7.13.3"/>
    </reaction>
</comment>
<evidence type="ECO:0000256" key="4">
    <source>
        <dbReference type="PROSITE-ProRule" id="PRU00169"/>
    </source>
</evidence>
<dbReference type="EMBL" id="JANIDX010000006">
    <property type="protein sequence ID" value="MCX5620265.1"/>
    <property type="molecule type" value="Genomic_DNA"/>
</dbReference>
<dbReference type="CDD" id="cd00082">
    <property type="entry name" value="HisKA"/>
    <property type="match status" value="1"/>
</dbReference>
<dbReference type="InterPro" id="IPR003594">
    <property type="entry name" value="HATPase_dom"/>
</dbReference>
<keyword evidence="5" id="KW-0175">Coiled coil</keyword>
<dbReference type="Proteomes" id="UP001165575">
    <property type="component" value="Unassembled WGS sequence"/>
</dbReference>
<dbReference type="SUPFAM" id="SSF52172">
    <property type="entry name" value="CheY-like"/>
    <property type="match status" value="1"/>
</dbReference>
<dbReference type="InterPro" id="IPR004358">
    <property type="entry name" value="Sig_transdc_His_kin-like_C"/>
</dbReference>